<name>A0A284VNQ6_9EURY</name>
<evidence type="ECO:0000313" key="3">
    <source>
        <dbReference type="Proteomes" id="UP000218615"/>
    </source>
</evidence>
<dbReference type="Proteomes" id="UP000218615">
    <property type="component" value="Unassembled WGS sequence"/>
</dbReference>
<proteinExistence type="predicted"/>
<protein>
    <submittedName>
        <fullName evidence="2">Uncharacterized protein</fullName>
    </submittedName>
</protein>
<sequence length="62" mass="6893">MLTYSTVFYCVNEGKPMNAGDSITSKDEKPANMLLKKPVEQHRLEEGSETCKSDTSQDHKSG</sequence>
<feature type="region of interest" description="Disordered" evidence="1">
    <location>
        <begin position="39"/>
        <end position="62"/>
    </location>
</feature>
<dbReference type="EMBL" id="FZMP01000118">
    <property type="protein sequence ID" value="SNQ60843.1"/>
    <property type="molecule type" value="Genomic_DNA"/>
</dbReference>
<accession>A0A284VNQ6</accession>
<dbReference type="AlphaFoldDB" id="A0A284VNQ6"/>
<keyword evidence="3" id="KW-1185">Reference proteome</keyword>
<gene>
    <name evidence="2" type="ORF">MNV_2040002</name>
</gene>
<evidence type="ECO:0000313" key="2">
    <source>
        <dbReference type="EMBL" id="SNQ60843.1"/>
    </source>
</evidence>
<reference evidence="3" key="1">
    <citation type="submission" date="2017-06" db="EMBL/GenBank/DDBJ databases">
        <authorList>
            <person name="Cremers G."/>
        </authorList>
    </citation>
    <scope>NUCLEOTIDE SEQUENCE [LARGE SCALE GENOMIC DNA]</scope>
</reference>
<organism evidence="2 3">
    <name type="scientific">Candidatus Methanoperedens nitratireducens</name>
    <dbReference type="NCBI Taxonomy" id="1392998"/>
    <lineage>
        <taxon>Archaea</taxon>
        <taxon>Methanobacteriati</taxon>
        <taxon>Methanobacteriota</taxon>
        <taxon>Stenosarchaea group</taxon>
        <taxon>Methanomicrobia</taxon>
        <taxon>Methanosarcinales</taxon>
        <taxon>ANME-2 cluster</taxon>
        <taxon>Candidatus Methanoperedentaceae</taxon>
        <taxon>Candidatus Methanoperedens</taxon>
    </lineage>
</organism>
<evidence type="ECO:0000256" key="1">
    <source>
        <dbReference type="SAM" id="MobiDB-lite"/>
    </source>
</evidence>